<organism evidence="5 6">
    <name type="scientific">Aspergillus kawachii</name>
    <name type="common">White koji mold</name>
    <name type="synonym">Aspergillus awamori var. kawachi</name>
    <dbReference type="NCBI Taxonomy" id="1069201"/>
    <lineage>
        <taxon>Eukaryota</taxon>
        <taxon>Fungi</taxon>
        <taxon>Dikarya</taxon>
        <taxon>Ascomycota</taxon>
        <taxon>Pezizomycotina</taxon>
        <taxon>Eurotiomycetes</taxon>
        <taxon>Eurotiomycetidae</taxon>
        <taxon>Eurotiales</taxon>
        <taxon>Aspergillaceae</taxon>
        <taxon>Aspergillus</taxon>
        <taxon>Aspergillus subgen. Circumdati</taxon>
    </lineage>
</organism>
<dbReference type="AlphaFoldDB" id="A0A7R7WFT8"/>
<proteinExistence type="inferred from homology"/>
<evidence type="ECO:0000256" key="3">
    <source>
        <dbReference type="RuleBase" id="RU003616"/>
    </source>
</evidence>
<keyword evidence="1" id="KW-0346">Stress response</keyword>
<reference evidence="5" key="1">
    <citation type="submission" date="2021-01" db="EMBL/GenBank/DDBJ databases">
        <authorList>
            <consortium name="Aspergillus luchuensis mut. kawachii IFO 4304 genome sequencing consortium"/>
            <person name="Kazuki M."/>
            <person name="Futagami T."/>
        </authorList>
    </citation>
    <scope>NUCLEOTIDE SEQUENCE</scope>
    <source>
        <strain evidence="5">IFO 4308</strain>
    </source>
</reference>
<dbReference type="KEGG" id="aluc:AKAW2_60219A"/>
<name>A0A7R7WFT8_ASPKA</name>
<evidence type="ECO:0000256" key="2">
    <source>
        <dbReference type="PROSITE-ProRule" id="PRU00285"/>
    </source>
</evidence>
<dbReference type="PROSITE" id="PS01031">
    <property type="entry name" value="SHSP"/>
    <property type="match status" value="1"/>
</dbReference>
<dbReference type="Proteomes" id="UP000661280">
    <property type="component" value="Chromosome 6"/>
</dbReference>
<dbReference type="GeneID" id="64963276"/>
<dbReference type="EMBL" id="AP024430">
    <property type="protein sequence ID" value="BCS01955.1"/>
    <property type="molecule type" value="Genomic_DNA"/>
</dbReference>
<dbReference type="InterPro" id="IPR008978">
    <property type="entry name" value="HSP20-like_chaperone"/>
</dbReference>
<reference evidence="5" key="2">
    <citation type="submission" date="2021-02" db="EMBL/GenBank/DDBJ databases">
        <title>Aspergillus luchuensis mut. kawachii IFO 4304 genome sequence.</title>
        <authorList>
            <person name="Mori K."/>
            <person name="Kadooka C."/>
            <person name="Goto M."/>
            <person name="Futagami T."/>
        </authorList>
    </citation>
    <scope>NUCLEOTIDE SEQUENCE</scope>
    <source>
        <strain evidence="5">IFO 4308</strain>
    </source>
</reference>
<dbReference type="Pfam" id="PF00011">
    <property type="entry name" value="HSP20"/>
    <property type="match status" value="1"/>
</dbReference>
<dbReference type="OrthoDB" id="1431247at2759"/>
<dbReference type="SUPFAM" id="SSF49764">
    <property type="entry name" value="HSP20-like chaperones"/>
    <property type="match status" value="1"/>
</dbReference>
<gene>
    <name evidence="5" type="ORF">AKAW2_60219A</name>
</gene>
<dbReference type="CDD" id="cd06464">
    <property type="entry name" value="ACD_sHsps-like"/>
    <property type="match status" value="1"/>
</dbReference>
<dbReference type="PANTHER" id="PTHR11527">
    <property type="entry name" value="HEAT-SHOCK PROTEIN 20 FAMILY MEMBER"/>
    <property type="match status" value="1"/>
</dbReference>
<evidence type="ECO:0000256" key="1">
    <source>
        <dbReference type="ARBA" id="ARBA00023016"/>
    </source>
</evidence>
<accession>A0A7R7WFT8</accession>
<sequence length="246" mass="27772">MSEIKGRRMLSLGVSIRKDPARATRVQMTAFPPTTPFQFARSTAYNNVQIRQTIAKAATTIAAKTPTMLKQTTHLLRTTPTITRYPIHHLRNLQTTTPRAMSLLPHHPRPVPSLLRAFTDLDNYLTTSTATDSLFANSPRFDLRETKDAYILDGDLPGVKKEDVTIEFTDPSTMNVRGRSVRSTEGEDGNWWFSERTMGEFRRSFSFPAKVDREHVDAKLTDGVLSIQVPKVGGEVEEERKVIDIK</sequence>
<protein>
    <recommendedName>
        <fullName evidence="4">SHSP domain-containing protein</fullName>
    </recommendedName>
</protein>
<dbReference type="InterPro" id="IPR002068">
    <property type="entry name" value="A-crystallin/Hsp20_dom"/>
</dbReference>
<dbReference type="Gene3D" id="2.60.40.790">
    <property type="match status" value="1"/>
</dbReference>
<evidence type="ECO:0000313" key="5">
    <source>
        <dbReference type="EMBL" id="BCS01955.1"/>
    </source>
</evidence>
<feature type="domain" description="SHSP" evidence="4">
    <location>
        <begin position="132"/>
        <end position="246"/>
    </location>
</feature>
<dbReference type="RefSeq" id="XP_041545717.1">
    <property type="nucleotide sequence ID" value="XM_041692319.1"/>
</dbReference>
<evidence type="ECO:0000313" key="6">
    <source>
        <dbReference type="Proteomes" id="UP000661280"/>
    </source>
</evidence>
<comment type="similarity">
    <text evidence="2 3">Belongs to the small heat shock protein (HSP20) family.</text>
</comment>
<keyword evidence="6" id="KW-1185">Reference proteome</keyword>
<dbReference type="InterPro" id="IPR031107">
    <property type="entry name" value="Small_HSP"/>
</dbReference>
<evidence type="ECO:0000259" key="4">
    <source>
        <dbReference type="PROSITE" id="PS01031"/>
    </source>
</evidence>